<evidence type="ECO:0000313" key="1">
    <source>
        <dbReference type="EMBL" id="MBD3931755.1"/>
    </source>
</evidence>
<sequence>MNSPLPAPSMHCAHCGSVVFEGPSGGYVCGQCYHTVEPPPHPERGAVGRNGSRGR</sequence>
<dbReference type="EMBL" id="JACXYU010000003">
    <property type="protein sequence ID" value="MBD3931755.1"/>
    <property type="molecule type" value="Genomic_DNA"/>
</dbReference>
<evidence type="ECO:0000313" key="2">
    <source>
        <dbReference type="Proteomes" id="UP000632289"/>
    </source>
</evidence>
<accession>A0A927ICC8</accession>
<dbReference type="AlphaFoldDB" id="A0A927ICC8"/>
<proteinExistence type="predicted"/>
<name>A0A927ICC8_9ACTN</name>
<gene>
    <name evidence="1" type="ORF">IF129_09300</name>
</gene>
<protein>
    <submittedName>
        <fullName evidence="1">Uncharacterized protein</fullName>
    </submittedName>
</protein>
<keyword evidence="2" id="KW-1185">Reference proteome</keyword>
<dbReference type="RefSeq" id="WP_191209038.1">
    <property type="nucleotide sequence ID" value="NZ_BAABKL010000018.1"/>
</dbReference>
<organism evidence="1 2">
    <name type="scientific">Streptomyces chumphonensis</name>
    <dbReference type="NCBI Taxonomy" id="1214925"/>
    <lineage>
        <taxon>Bacteria</taxon>
        <taxon>Bacillati</taxon>
        <taxon>Actinomycetota</taxon>
        <taxon>Actinomycetes</taxon>
        <taxon>Kitasatosporales</taxon>
        <taxon>Streptomycetaceae</taxon>
        <taxon>Streptomyces</taxon>
    </lineage>
</organism>
<reference evidence="1" key="1">
    <citation type="submission" date="2020-09" db="EMBL/GenBank/DDBJ databases">
        <title>Secondary metabolite and genome analysis of marine Streptomyces chumphonensis KK1-2T.</title>
        <authorList>
            <person name="Phongsopitanun W."/>
            <person name="Kanchanasin P."/>
            <person name="Pittayakhajonwut P."/>
            <person name="Suwanborirux K."/>
            <person name="Tanasupawat S."/>
        </authorList>
    </citation>
    <scope>NUCLEOTIDE SEQUENCE</scope>
    <source>
        <strain evidence="1">KK1-2</strain>
    </source>
</reference>
<comment type="caution">
    <text evidence="1">The sequence shown here is derived from an EMBL/GenBank/DDBJ whole genome shotgun (WGS) entry which is preliminary data.</text>
</comment>
<dbReference type="Proteomes" id="UP000632289">
    <property type="component" value="Unassembled WGS sequence"/>
</dbReference>